<evidence type="ECO:0000313" key="2">
    <source>
        <dbReference type="Proteomes" id="UP000789860"/>
    </source>
</evidence>
<proteinExistence type="predicted"/>
<keyword evidence="2" id="KW-1185">Reference proteome</keyword>
<evidence type="ECO:0000313" key="1">
    <source>
        <dbReference type="EMBL" id="CAG8516403.1"/>
    </source>
</evidence>
<reference evidence="1" key="1">
    <citation type="submission" date="2021-06" db="EMBL/GenBank/DDBJ databases">
        <authorList>
            <person name="Kallberg Y."/>
            <person name="Tangrot J."/>
            <person name="Rosling A."/>
        </authorList>
    </citation>
    <scope>NUCLEOTIDE SEQUENCE</scope>
    <source>
        <strain evidence="1">AU212A</strain>
    </source>
</reference>
<name>A0ACA9LAM2_9GLOM</name>
<dbReference type="Proteomes" id="UP000789860">
    <property type="component" value="Unassembled WGS sequence"/>
</dbReference>
<dbReference type="EMBL" id="CAJVPM010004712">
    <property type="protein sequence ID" value="CAG8516403.1"/>
    <property type="molecule type" value="Genomic_DNA"/>
</dbReference>
<comment type="caution">
    <text evidence="1">The sequence shown here is derived from an EMBL/GenBank/DDBJ whole genome shotgun (WGS) entry which is preliminary data.</text>
</comment>
<sequence>MEKLNIGTPELSVVASENSTSNVTNGEVVPVKSAINGEPIAQSSSDAKKIGTVNAKDEIVVNAVQASVTNQQVTQPTSQPQGPMAWASAILKSGRNTQVESRPQSVPGPRGNNRRNSGVTQKLNYDQLRSSLGTFGHIKYLDVIYNKSCAFVEFVEEKSYKECLNCHTLLVSNHCLTFVERRPSRKSGREEKD</sequence>
<gene>
    <name evidence="1" type="ORF">SCALOS_LOCUS3882</name>
</gene>
<protein>
    <submittedName>
        <fullName evidence="1">1081_t:CDS:1</fullName>
    </submittedName>
</protein>
<organism evidence="1 2">
    <name type="scientific">Scutellospora calospora</name>
    <dbReference type="NCBI Taxonomy" id="85575"/>
    <lineage>
        <taxon>Eukaryota</taxon>
        <taxon>Fungi</taxon>
        <taxon>Fungi incertae sedis</taxon>
        <taxon>Mucoromycota</taxon>
        <taxon>Glomeromycotina</taxon>
        <taxon>Glomeromycetes</taxon>
        <taxon>Diversisporales</taxon>
        <taxon>Gigasporaceae</taxon>
        <taxon>Scutellospora</taxon>
    </lineage>
</organism>
<accession>A0ACA9LAM2</accession>